<dbReference type="Pfam" id="PF00155">
    <property type="entry name" value="Aminotran_1_2"/>
    <property type="match status" value="1"/>
</dbReference>
<dbReference type="SUPFAM" id="SSF53383">
    <property type="entry name" value="PLP-dependent transferases"/>
    <property type="match status" value="1"/>
</dbReference>
<dbReference type="InterPro" id="IPR004839">
    <property type="entry name" value="Aminotransferase_I/II_large"/>
</dbReference>
<gene>
    <name evidence="7" type="ORF">B0I35DRAFT_402768</name>
</gene>
<evidence type="ECO:0000256" key="4">
    <source>
        <dbReference type="ARBA" id="ARBA00022679"/>
    </source>
</evidence>
<accession>A0A8K0SBC2</accession>
<comment type="caution">
    <text evidence="7">The sequence shown here is derived from an EMBL/GenBank/DDBJ whole genome shotgun (WGS) entry which is preliminary data.</text>
</comment>
<evidence type="ECO:0000256" key="1">
    <source>
        <dbReference type="ARBA" id="ARBA00001933"/>
    </source>
</evidence>
<keyword evidence="3" id="KW-0032">Aminotransferase</keyword>
<dbReference type="InterPro" id="IPR015422">
    <property type="entry name" value="PyrdxlP-dep_Trfase_small"/>
</dbReference>
<reference evidence="7" key="1">
    <citation type="journal article" date="2021" name="Nat. Commun.">
        <title>Genetic determinants of endophytism in the Arabidopsis root mycobiome.</title>
        <authorList>
            <person name="Mesny F."/>
            <person name="Miyauchi S."/>
            <person name="Thiergart T."/>
            <person name="Pickel B."/>
            <person name="Atanasova L."/>
            <person name="Karlsson M."/>
            <person name="Huettel B."/>
            <person name="Barry K.W."/>
            <person name="Haridas S."/>
            <person name="Chen C."/>
            <person name="Bauer D."/>
            <person name="Andreopoulos W."/>
            <person name="Pangilinan J."/>
            <person name="LaButti K."/>
            <person name="Riley R."/>
            <person name="Lipzen A."/>
            <person name="Clum A."/>
            <person name="Drula E."/>
            <person name="Henrissat B."/>
            <person name="Kohler A."/>
            <person name="Grigoriev I.V."/>
            <person name="Martin F.M."/>
            <person name="Hacquard S."/>
        </authorList>
    </citation>
    <scope>NUCLEOTIDE SEQUENCE</scope>
    <source>
        <strain evidence="7">MPI-CAGE-CH-0235</strain>
    </source>
</reference>
<dbReference type="InterPro" id="IPR015421">
    <property type="entry name" value="PyrdxlP-dep_Trfase_major"/>
</dbReference>
<dbReference type="EMBL" id="JAGPNK010000037">
    <property type="protein sequence ID" value="KAH7303239.1"/>
    <property type="molecule type" value="Genomic_DNA"/>
</dbReference>
<evidence type="ECO:0000313" key="8">
    <source>
        <dbReference type="Proteomes" id="UP000813444"/>
    </source>
</evidence>
<organism evidence="7 8">
    <name type="scientific">Stachybotrys elegans</name>
    <dbReference type="NCBI Taxonomy" id="80388"/>
    <lineage>
        <taxon>Eukaryota</taxon>
        <taxon>Fungi</taxon>
        <taxon>Dikarya</taxon>
        <taxon>Ascomycota</taxon>
        <taxon>Pezizomycotina</taxon>
        <taxon>Sordariomycetes</taxon>
        <taxon>Hypocreomycetidae</taxon>
        <taxon>Hypocreales</taxon>
        <taxon>Stachybotryaceae</taxon>
        <taxon>Stachybotrys</taxon>
    </lineage>
</organism>
<evidence type="ECO:0000259" key="6">
    <source>
        <dbReference type="Pfam" id="PF00155"/>
    </source>
</evidence>
<name>A0A8K0SBC2_9HYPO</name>
<dbReference type="Gene3D" id="3.90.1150.10">
    <property type="entry name" value="Aspartate Aminotransferase, domain 1"/>
    <property type="match status" value="1"/>
</dbReference>
<dbReference type="GO" id="GO:0006520">
    <property type="term" value="P:amino acid metabolic process"/>
    <property type="evidence" value="ECO:0007669"/>
    <property type="project" value="TreeGrafter"/>
</dbReference>
<comment type="cofactor">
    <cofactor evidence="1">
        <name>pyridoxal 5'-phosphate</name>
        <dbReference type="ChEBI" id="CHEBI:597326"/>
    </cofactor>
</comment>
<keyword evidence="5" id="KW-0663">Pyridoxal phosphate</keyword>
<dbReference type="GO" id="GO:0008483">
    <property type="term" value="F:transaminase activity"/>
    <property type="evidence" value="ECO:0007669"/>
    <property type="project" value="UniProtKB-KW"/>
</dbReference>
<proteinExistence type="inferred from homology"/>
<dbReference type="CDD" id="cd00609">
    <property type="entry name" value="AAT_like"/>
    <property type="match status" value="1"/>
</dbReference>
<evidence type="ECO:0000256" key="3">
    <source>
        <dbReference type="ARBA" id="ARBA00022576"/>
    </source>
</evidence>
<dbReference type="InterPro" id="IPR015424">
    <property type="entry name" value="PyrdxlP-dep_Trfase"/>
</dbReference>
<keyword evidence="8" id="KW-1185">Reference proteome</keyword>
<dbReference type="Gene3D" id="3.40.640.10">
    <property type="entry name" value="Type I PLP-dependent aspartate aminotransferase-like (Major domain)"/>
    <property type="match status" value="1"/>
</dbReference>
<dbReference type="GO" id="GO:0030170">
    <property type="term" value="F:pyridoxal phosphate binding"/>
    <property type="evidence" value="ECO:0007669"/>
    <property type="project" value="InterPro"/>
</dbReference>
<dbReference type="PANTHER" id="PTHR43795">
    <property type="entry name" value="BIFUNCTIONAL ASPARTATE AMINOTRANSFERASE AND GLUTAMATE/ASPARTATE-PREPHENATE AMINOTRANSFERASE-RELATED"/>
    <property type="match status" value="1"/>
</dbReference>
<evidence type="ECO:0000313" key="7">
    <source>
        <dbReference type="EMBL" id="KAH7303239.1"/>
    </source>
</evidence>
<protein>
    <submittedName>
        <fullName evidence="7">1-aminocyclopropane-1-carboxylate synthase 7</fullName>
    </submittedName>
</protein>
<dbReference type="InterPro" id="IPR050478">
    <property type="entry name" value="Ethylene_sulfur-biosynth"/>
</dbReference>
<dbReference type="OrthoDB" id="7042322at2759"/>
<evidence type="ECO:0000256" key="5">
    <source>
        <dbReference type="ARBA" id="ARBA00022898"/>
    </source>
</evidence>
<dbReference type="PRINTS" id="PR00753">
    <property type="entry name" value="ACCSYNTHASE"/>
</dbReference>
<feature type="domain" description="Aminotransferase class I/classII large" evidence="6">
    <location>
        <begin position="34"/>
        <end position="399"/>
    </location>
</feature>
<dbReference type="AlphaFoldDB" id="A0A8K0SBC2"/>
<keyword evidence="4" id="KW-0808">Transferase</keyword>
<dbReference type="Proteomes" id="UP000813444">
    <property type="component" value="Unassembled WGS sequence"/>
</dbReference>
<comment type="similarity">
    <text evidence="2">Belongs to the class-I pyridoxal-phosphate-dependent aminotransferase family.</text>
</comment>
<dbReference type="PANTHER" id="PTHR43795:SF32">
    <property type="entry name" value="AMINOTRANSFERASE GLII-RELATED"/>
    <property type="match status" value="1"/>
</dbReference>
<evidence type="ECO:0000256" key="2">
    <source>
        <dbReference type="ARBA" id="ARBA00007441"/>
    </source>
</evidence>
<sequence length="407" mass="44817">MVFELSTRGAANVEAIWPRISKAVEEREDVQTQVIDMGTSENWLVREEIIDIYKRAIQSGLEEKHLSYPNGLAGDQDLLAALAHFFNAYFKPLIPVSTKHLSTAPGAASALDALLYNICEPGDGVIIPSPCWNGFDWLLTARSSVQPVFAVADFHDVLSNFIPSLERAFSEATCPIKGLLFTNPHNPFGQCYSMNLVREAIKFCHVKKIHFISDEIYAMSLRAGPFISALQIDVQGMGCDLSRVHTIWSISKDFGSSGLRMGCCVTQGNQPLVVGLALASNTQMSSLTAIAATALLTSPELPTIMAKNSERLEKAYTKITSMLRGRRIDWMPSNGPFLFAKLLPDAQDEDEERLVQACKKAGVSISMGRSYHVLEHEKGWARLNFALPPDRLDEALTRLAVGLDLTS</sequence>